<reference evidence="2" key="1">
    <citation type="submission" date="2024-01" db="EMBL/GenBank/DDBJ databases">
        <title>GRCr8: a new rat reference genome assembly contstructed from accurate long reads and long range scaffolding.</title>
        <authorList>
            <person name="Doris P.A."/>
            <person name="Kalbfleisch T."/>
            <person name="Li K."/>
            <person name="Howe K."/>
            <person name="Wood J."/>
        </authorList>
    </citation>
    <scope>NUCLEOTIDE SEQUENCE [LARGE SCALE GENOMIC DNA]</scope>
    <source>
        <strain evidence="2">Brown Norway</strain>
    </source>
</reference>
<organism evidence="2 3">
    <name type="scientific">Rattus norvegicus</name>
    <name type="common">Rat</name>
    <dbReference type="NCBI Taxonomy" id="10116"/>
    <lineage>
        <taxon>Eukaryota</taxon>
        <taxon>Metazoa</taxon>
        <taxon>Chordata</taxon>
        <taxon>Craniata</taxon>
        <taxon>Vertebrata</taxon>
        <taxon>Euteleostomi</taxon>
        <taxon>Mammalia</taxon>
        <taxon>Eutheria</taxon>
        <taxon>Euarchontoglires</taxon>
        <taxon>Glires</taxon>
        <taxon>Rodentia</taxon>
        <taxon>Myomorpha</taxon>
        <taxon>Muroidea</taxon>
        <taxon>Muridae</taxon>
        <taxon>Murinae</taxon>
        <taxon>Rattus</taxon>
    </lineage>
</organism>
<dbReference type="RGD" id="1308593">
    <property type="gene designation" value="Efcab2"/>
</dbReference>
<dbReference type="CTD" id="68226"/>
<dbReference type="PROSITE" id="PS50222">
    <property type="entry name" value="EF_HAND_2"/>
    <property type="match status" value="1"/>
</dbReference>
<evidence type="ECO:0000313" key="3">
    <source>
        <dbReference type="Proteomes" id="UP000002494"/>
    </source>
</evidence>
<evidence type="ECO:0000313" key="4">
    <source>
        <dbReference type="RGD" id="1308593"/>
    </source>
</evidence>
<dbReference type="Proteomes" id="UP000002494">
    <property type="component" value="Chromosome 13"/>
</dbReference>
<dbReference type="AGR" id="RGD:1308593"/>
<dbReference type="Gene3D" id="1.10.238.10">
    <property type="entry name" value="EF-hand"/>
    <property type="match status" value="1"/>
</dbReference>
<dbReference type="AlphaFoldDB" id="D3ZXJ2"/>
<accession>D3ZXJ2</accession>
<dbReference type="GO" id="GO:0005509">
    <property type="term" value="F:calcium ion binding"/>
    <property type="evidence" value="ECO:0007669"/>
    <property type="project" value="InterPro"/>
</dbReference>
<dbReference type="InterPro" id="IPR002048">
    <property type="entry name" value="EF_hand_dom"/>
</dbReference>
<dbReference type="Bgee" id="ENSRNOG00000042201">
    <property type="expression patterns" value="Expressed in testis and 20 other cell types or tissues"/>
</dbReference>
<reference evidence="2" key="3">
    <citation type="submission" date="2025-09" db="UniProtKB">
        <authorList>
            <consortium name="Ensembl"/>
        </authorList>
    </citation>
    <scope>IDENTIFICATION</scope>
    <source>
        <strain evidence="2">Brown Norway</strain>
    </source>
</reference>
<dbReference type="PANTHER" id="PTHR46763">
    <property type="entry name" value="DYNEIN REGULATORY COMPLEX PROTEIN 8"/>
    <property type="match status" value="1"/>
</dbReference>
<dbReference type="SUPFAM" id="SSF47473">
    <property type="entry name" value="EF-hand"/>
    <property type="match status" value="1"/>
</dbReference>
<evidence type="ECO:0000259" key="1">
    <source>
        <dbReference type="PROSITE" id="PS50222"/>
    </source>
</evidence>
<dbReference type="ExpressionAtlas" id="D3ZXJ2">
    <property type="expression patterns" value="baseline and differential"/>
</dbReference>
<dbReference type="PaxDb" id="10116-ENSRNOP00000037547"/>
<name>D3ZXJ2_RAT</name>
<keyword evidence="3" id="KW-1185">Reference proteome</keyword>
<dbReference type="UCSC" id="RGD:1308593">
    <property type="organism name" value="rat"/>
</dbReference>
<sequence length="195" mass="22118">MAEEKDPESTEAIVAELHKKIKEAFEVFDHESNNTVDVRFFPATARSLLPASSPFSGALTGASGLSGPCLLPSLLLLSQVEEEEPTGYIRFEKFIPVMTTVLLEKRYRPIAEDVLLRAFEVLDPTKRGFLTKDELVKYMTEEGVLFPWRLPLELELHGEPFSQEEMEEMLSAAIDPESNTINYRDYITMMVIDEN</sequence>
<dbReference type="Ensembl" id="ENSRNOT00000029723.6">
    <property type="protein sequence ID" value="ENSRNOP00000037547.5"/>
    <property type="gene ID" value="ENSRNOG00000042201.4"/>
</dbReference>
<reference evidence="2" key="2">
    <citation type="submission" date="2025-08" db="UniProtKB">
        <authorList>
            <consortium name="Ensembl"/>
        </authorList>
    </citation>
    <scope>IDENTIFICATION</scope>
    <source>
        <strain evidence="2">Brown Norway</strain>
    </source>
</reference>
<dbReference type="SMR" id="D3ZXJ2"/>
<dbReference type="eggNOG" id="KOG0027">
    <property type="taxonomic scope" value="Eukaryota"/>
</dbReference>
<dbReference type="PANTHER" id="PTHR46763:SF1">
    <property type="entry name" value="DYNEIN REGULATORY COMPLEX PROTEIN 8"/>
    <property type="match status" value="1"/>
</dbReference>
<feature type="domain" description="EF-hand" evidence="1">
    <location>
        <begin position="110"/>
        <end position="145"/>
    </location>
</feature>
<evidence type="ECO:0000313" key="2">
    <source>
        <dbReference type="Ensembl" id="ENSRNOP00000037547.5"/>
    </source>
</evidence>
<protein>
    <submittedName>
        <fullName evidence="2">EF-hand calcium binding domain 2</fullName>
    </submittedName>
</protein>
<dbReference type="InterPro" id="IPR011992">
    <property type="entry name" value="EF-hand-dom_pair"/>
</dbReference>
<dbReference type="KEGG" id="rno:289280"/>
<dbReference type="GeneTree" id="ENSGT00940000160590"/>
<gene>
    <name evidence="2 4" type="primary">Efcab2</name>
</gene>
<proteinExistence type="predicted"/>